<keyword evidence="1" id="KW-1133">Transmembrane helix</keyword>
<dbReference type="SUPFAM" id="SSF55073">
    <property type="entry name" value="Nucleotide cyclase"/>
    <property type="match status" value="1"/>
</dbReference>
<dbReference type="Gene3D" id="3.30.70.270">
    <property type="match status" value="1"/>
</dbReference>
<protein>
    <submittedName>
        <fullName evidence="3">Diguanylate cyclase</fullName>
        <ecNumber evidence="3">2.7.7.65</ecNumber>
    </submittedName>
</protein>
<dbReference type="PROSITE" id="PS50887">
    <property type="entry name" value="GGDEF"/>
    <property type="match status" value="1"/>
</dbReference>
<dbReference type="Proteomes" id="UP001595896">
    <property type="component" value="Unassembled WGS sequence"/>
</dbReference>
<dbReference type="InterPro" id="IPR052155">
    <property type="entry name" value="Biofilm_reg_signaling"/>
</dbReference>
<evidence type="ECO:0000259" key="2">
    <source>
        <dbReference type="PROSITE" id="PS50887"/>
    </source>
</evidence>
<dbReference type="NCBIfam" id="TIGR00254">
    <property type="entry name" value="GGDEF"/>
    <property type="match status" value="1"/>
</dbReference>
<reference evidence="4" key="1">
    <citation type="journal article" date="2019" name="Int. J. Syst. Evol. Microbiol.">
        <title>The Global Catalogue of Microorganisms (GCM) 10K type strain sequencing project: providing services to taxonomists for standard genome sequencing and annotation.</title>
        <authorList>
            <consortium name="The Broad Institute Genomics Platform"/>
            <consortium name="The Broad Institute Genome Sequencing Center for Infectious Disease"/>
            <person name="Wu L."/>
            <person name="Ma J."/>
        </authorList>
    </citation>
    <scope>NUCLEOTIDE SEQUENCE [LARGE SCALE GENOMIC DNA]</scope>
    <source>
        <strain evidence="4">JCM 12165</strain>
    </source>
</reference>
<keyword evidence="1" id="KW-0812">Transmembrane</keyword>
<keyword evidence="3" id="KW-0808">Transferase</keyword>
<feature type="transmembrane region" description="Helical" evidence="1">
    <location>
        <begin position="245"/>
        <end position="266"/>
    </location>
</feature>
<keyword evidence="1" id="KW-0472">Membrane</keyword>
<dbReference type="GO" id="GO:0052621">
    <property type="term" value="F:diguanylate cyclase activity"/>
    <property type="evidence" value="ECO:0007669"/>
    <property type="project" value="UniProtKB-EC"/>
</dbReference>
<gene>
    <name evidence="3" type="ORF">ACFO4L_15230</name>
</gene>
<proteinExistence type="predicted"/>
<dbReference type="InterPro" id="IPR000160">
    <property type="entry name" value="GGDEF_dom"/>
</dbReference>
<dbReference type="EC" id="2.7.7.65" evidence="3"/>
<keyword evidence="3" id="KW-0548">Nucleotidyltransferase</keyword>
<accession>A0ABV9P0R3</accession>
<evidence type="ECO:0000256" key="1">
    <source>
        <dbReference type="SAM" id="Phobius"/>
    </source>
</evidence>
<dbReference type="InterPro" id="IPR029787">
    <property type="entry name" value="Nucleotide_cyclase"/>
</dbReference>
<keyword evidence="4" id="KW-1185">Reference proteome</keyword>
<dbReference type="Gene3D" id="6.10.340.10">
    <property type="match status" value="1"/>
</dbReference>
<dbReference type="PANTHER" id="PTHR44757:SF2">
    <property type="entry name" value="BIOFILM ARCHITECTURE MAINTENANCE PROTEIN MBAA"/>
    <property type="match status" value="1"/>
</dbReference>
<dbReference type="SMART" id="SM00267">
    <property type="entry name" value="GGDEF"/>
    <property type="match status" value="1"/>
</dbReference>
<dbReference type="InterPro" id="IPR043128">
    <property type="entry name" value="Rev_trsase/Diguanyl_cyclase"/>
</dbReference>
<organism evidence="3 4">
    <name type="scientific">Bacillus daqingensis</name>
    <dbReference type="NCBI Taxonomy" id="872396"/>
    <lineage>
        <taxon>Bacteria</taxon>
        <taxon>Bacillati</taxon>
        <taxon>Bacillota</taxon>
        <taxon>Bacilli</taxon>
        <taxon>Bacillales</taxon>
        <taxon>Bacillaceae</taxon>
        <taxon>Bacillus</taxon>
    </lineage>
</organism>
<dbReference type="EMBL" id="JBHSGK010000020">
    <property type="protein sequence ID" value="MFC4737932.1"/>
    <property type="molecule type" value="Genomic_DNA"/>
</dbReference>
<dbReference type="Pfam" id="PF05228">
    <property type="entry name" value="CHASE4"/>
    <property type="match status" value="1"/>
</dbReference>
<evidence type="ECO:0000313" key="3">
    <source>
        <dbReference type="EMBL" id="MFC4737932.1"/>
    </source>
</evidence>
<name>A0ABV9P0R3_9BACI</name>
<dbReference type="RefSeq" id="WP_377910523.1">
    <property type="nucleotide sequence ID" value="NZ_JBHSGK010000020.1"/>
</dbReference>
<comment type="caution">
    <text evidence="3">The sequence shown here is derived from an EMBL/GenBank/DDBJ whole genome shotgun (WGS) entry which is preliminary data.</text>
</comment>
<sequence>MKIRTWAFLVVSGLLAGAVMIMQLIIAPMLLTEANEADRNAVEENVLRTANFLEKEKDDLLRQTIDWAEWDDSHQFITGDFEGYVELNLDDEMLSNIRVQQIVFLDQDGKLFYEKGIDQEGDRLSQPETFFQLMEDHVEEGETSFFEESNHGLMMMTSHPITRNDGSDPQGTLLMGRLVDEPYTAMLADTLSVDLALLSDERVAYLEEENKISGTYTITEGAVLSVAGDRFYYDSQSANLVHLQVAAGAALLIIAGLFFAAFRYFIGTPITKLAEQVKQIDPAVGGEVIAYGRNAETIQLEREINTMLANIREANQEISRMAYHDQLTGLGNRFYLTNQFDLFLAKHDGRAALLFFDLDGFKKVNDTWGHDTGDRLLQQAACRLEEHFAASRFITARVGGDEFAVLMAYDREEDIRQAGTAVIKLIERAYSFGTYRASVSASVGISTFPDDAASLSELLKTADAAMYEVKQSGKGRVMLYRELIAQNEEKKPVDRNA</sequence>
<dbReference type="InterPro" id="IPR007892">
    <property type="entry name" value="CHASE4"/>
</dbReference>
<dbReference type="CDD" id="cd01949">
    <property type="entry name" value="GGDEF"/>
    <property type="match status" value="1"/>
</dbReference>
<dbReference type="PANTHER" id="PTHR44757">
    <property type="entry name" value="DIGUANYLATE CYCLASE DGCP"/>
    <property type="match status" value="1"/>
</dbReference>
<evidence type="ECO:0000313" key="4">
    <source>
        <dbReference type="Proteomes" id="UP001595896"/>
    </source>
</evidence>
<dbReference type="Pfam" id="PF00990">
    <property type="entry name" value="GGDEF"/>
    <property type="match status" value="1"/>
</dbReference>
<feature type="domain" description="GGDEF" evidence="2">
    <location>
        <begin position="349"/>
        <end position="482"/>
    </location>
</feature>